<keyword evidence="2" id="KW-1185">Reference proteome</keyword>
<dbReference type="InterPro" id="IPR011466">
    <property type="entry name" value="DUF1572"/>
</dbReference>
<dbReference type="Gene3D" id="1.20.120.450">
    <property type="entry name" value="dinb family like domain"/>
    <property type="match status" value="1"/>
</dbReference>
<dbReference type="RefSeq" id="WP_114070204.1">
    <property type="nucleotide sequence ID" value="NZ_CP030850.1"/>
</dbReference>
<dbReference type="AlphaFoldDB" id="A0A344TS40"/>
<accession>A0A344TS40</accession>
<dbReference type="OrthoDB" id="893570at2"/>
<evidence type="ECO:0000313" key="1">
    <source>
        <dbReference type="EMBL" id="AXE21461.1"/>
    </source>
</evidence>
<dbReference type="Proteomes" id="UP000251993">
    <property type="component" value="Chromosome"/>
</dbReference>
<proteinExistence type="predicted"/>
<evidence type="ECO:0000313" key="2">
    <source>
        <dbReference type="Proteomes" id="UP000251993"/>
    </source>
</evidence>
<reference evidence="1 2" key="1">
    <citation type="submission" date="2018-07" db="EMBL/GenBank/DDBJ databases">
        <title>Genome sequencing of Runella.</title>
        <authorList>
            <person name="Baek M.-G."/>
            <person name="Yi H."/>
        </authorList>
    </citation>
    <scope>NUCLEOTIDE SEQUENCE [LARGE SCALE GENOMIC DNA]</scope>
    <source>
        <strain evidence="1 2">HYN0085</strain>
    </source>
</reference>
<dbReference type="InterPro" id="IPR034660">
    <property type="entry name" value="DinB/YfiT-like"/>
</dbReference>
<organism evidence="1 2">
    <name type="scientific">Runella rosea</name>
    <dbReference type="NCBI Taxonomy" id="2259595"/>
    <lineage>
        <taxon>Bacteria</taxon>
        <taxon>Pseudomonadati</taxon>
        <taxon>Bacteroidota</taxon>
        <taxon>Cytophagia</taxon>
        <taxon>Cytophagales</taxon>
        <taxon>Spirosomataceae</taxon>
        <taxon>Runella</taxon>
    </lineage>
</organism>
<dbReference type="KEGG" id="run:DR864_08190"/>
<dbReference type="EMBL" id="CP030850">
    <property type="protein sequence ID" value="AXE21461.1"/>
    <property type="molecule type" value="Genomic_DNA"/>
</dbReference>
<gene>
    <name evidence="1" type="ORF">DR864_08190</name>
</gene>
<protein>
    <submittedName>
        <fullName evidence="1">DinB superfamily protein</fullName>
    </submittedName>
</protein>
<name>A0A344TS40_9BACT</name>
<sequence length="149" mass="17077">MITQTLIALFERDLTKLKEELLAYQNEETIWKTEAQIPNSAGNLTLHLIGNLNAFIGAEIGKTGYVRNRPLEFSDKDVPREKMIAALDSTIQVIKNALSTLTEEDYAAEYPLVVFKEKMSTEYFLIHLAVHLGYHLGQVNYHRRLLDRI</sequence>
<dbReference type="Pfam" id="PF07609">
    <property type="entry name" value="DUF1572"/>
    <property type="match status" value="1"/>
</dbReference>
<dbReference type="SUPFAM" id="SSF109854">
    <property type="entry name" value="DinB/YfiT-like putative metalloenzymes"/>
    <property type="match status" value="1"/>
</dbReference>